<feature type="region of interest" description="Disordered" evidence="2">
    <location>
        <begin position="1217"/>
        <end position="1247"/>
    </location>
</feature>
<feature type="coiled-coil region" evidence="1">
    <location>
        <begin position="867"/>
        <end position="901"/>
    </location>
</feature>
<dbReference type="FunCoup" id="A0A7R8UWV7">
    <property type="interactions" value="581"/>
</dbReference>
<reference evidence="4 5" key="1">
    <citation type="submission" date="2020-11" db="EMBL/GenBank/DDBJ databases">
        <authorList>
            <person name="Wallbank WR R."/>
            <person name="Pardo Diaz C."/>
            <person name="Kozak K."/>
            <person name="Martin S."/>
            <person name="Jiggins C."/>
            <person name="Moest M."/>
            <person name="Warren A I."/>
            <person name="Generalovic N T."/>
            <person name="Byers J.R.P. K."/>
            <person name="Montejo-Kovacevich G."/>
            <person name="Yen C E."/>
        </authorList>
    </citation>
    <scope>NUCLEOTIDE SEQUENCE [LARGE SCALE GENOMIC DNA]</scope>
</reference>
<feature type="region of interest" description="Disordered" evidence="2">
    <location>
        <begin position="665"/>
        <end position="772"/>
    </location>
</feature>
<keyword evidence="5" id="KW-1185">Reference proteome</keyword>
<dbReference type="InterPro" id="IPR032446">
    <property type="entry name" value="SCAPER_N"/>
</dbReference>
<feature type="region of interest" description="Disordered" evidence="2">
    <location>
        <begin position="203"/>
        <end position="243"/>
    </location>
</feature>
<feature type="compositionally biased region" description="Polar residues" evidence="2">
    <location>
        <begin position="755"/>
        <end position="765"/>
    </location>
</feature>
<evidence type="ECO:0000259" key="3">
    <source>
        <dbReference type="PROSITE" id="PS50042"/>
    </source>
</evidence>
<feature type="domain" description="Cyclic nucleotide-binding" evidence="3">
    <location>
        <begin position="1491"/>
        <end position="1555"/>
    </location>
</feature>
<feature type="compositionally biased region" description="Basic and acidic residues" evidence="2">
    <location>
        <begin position="620"/>
        <end position="634"/>
    </location>
</feature>
<dbReference type="OrthoDB" id="71500at2759"/>
<dbReference type="Proteomes" id="UP000594454">
    <property type="component" value="Chromosome 4"/>
</dbReference>
<name>A0A7R8UWV7_HERIL</name>
<dbReference type="EMBL" id="LR899012">
    <property type="protein sequence ID" value="CAD7088031.1"/>
    <property type="molecule type" value="Genomic_DNA"/>
</dbReference>
<feature type="compositionally biased region" description="Basic and acidic residues" evidence="2">
    <location>
        <begin position="681"/>
        <end position="725"/>
    </location>
</feature>
<feature type="compositionally biased region" description="Polar residues" evidence="2">
    <location>
        <begin position="635"/>
        <end position="646"/>
    </location>
</feature>
<protein>
    <recommendedName>
        <fullName evidence="3">Cyclic nucleotide-binding domain-containing protein</fullName>
    </recommendedName>
</protein>
<evidence type="ECO:0000313" key="4">
    <source>
        <dbReference type="EMBL" id="CAD7088031.1"/>
    </source>
</evidence>
<evidence type="ECO:0000313" key="5">
    <source>
        <dbReference type="Proteomes" id="UP000594454"/>
    </source>
</evidence>
<feature type="compositionally biased region" description="Polar residues" evidence="2">
    <location>
        <begin position="208"/>
        <end position="231"/>
    </location>
</feature>
<feature type="coiled-coil region" evidence="1">
    <location>
        <begin position="318"/>
        <end position="372"/>
    </location>
</feature>
<dbReference type="PANTHER" id="PTHR31434:SF2">
    <property type="entry name" value="S PHASE CYCLIN A-ASSOCIATED PROTEIN IN THE ENDOPLASMIC RETICULUM"/>
    <property type="match status" value="1"/>
</dbReference>
<feature type="region of interest" description="Disordered" evidence="2">
    <location>
        <begin position="490"/>
        <end position="544"/>
    </location>
</feature>
<accession>A0A7R8UWV7</accession>
<keyword evidence="1" id="KW-0175">Coiled coil</keyword>
<dbReference type="Pfam" id="PF16501">
    <property type="entry name" value="SCAPER_N"/>
    <property type="match status" value="1"/>
</dbReference>
<gene>
    <name evidence="4" type="ORF">HERILL_LOCUS10693</name>
</gene>
<feature type="compositionally biased region" description="Polar residues" evidence="2">
    <location>
        <begin position="93"/>
        <end position="102"/>
    </location>
</feature>
<feature type="region of interest" description="Disordered" evidence="2">
    <location>
        <begin position="599"/>
        <end position="649"/>
    </location>
</feature>
<evidence type="ECO:0000256" key="1">
    <source>
        <dbReference type="SAM" id="Coils"/>
    </source>
</evidence>
<dbReference type="InterPro" id="IPR000595">
    <property type="entry name" value="cNMP-bd_dom"/>
</dbReference>
<feature type="region of interest" description="Disordered" evidence="2">
    <location>
        <begin position="1098"/>
        <end position="1165"/>
    </location>
</feature>
<dbReference type="PROSITE" id="PS50042">
    <property type="entry name" value="CNMP_BINDING_3"/>
    <property type="match status" value="1"/>
</dbReference>
<feature type="region of interest" description="Disordered" evidence="2">
    <location>
        <begin position="92"/>
        <end position="116"/>
    </location>
</feature>
<dbReference type="InParanoid" id="A0A7R8UWV7"/>
<proteinExistence type="predicted"/>
<dbReference type="PANTHER" id="PTHR31434">
    <property type="entry name" value="S PHASE CYCLIN A-ASSOCIATED PROTEIN IN THE ENDOPLASMIC RETICULUM"/>
    <property type="match status" value="1"/>
</dbReference>
<sequence length="1684" mass="190892">MLPEAVRRNPKYFHCKLAICLPHTTRNIHSTVQSSRCSSAEMEMKKVLEQEGRDAKNLMLYQLVVEEDANNKSPAAKKPPVIPKLLPNIPTIKKQSQQNAKPTSGPRVRSASTGRDKKSELQARYWALLFGNLQRAVDEIYQTVECYENMSSCQEAILVLENYIRDFKALAEWFRVSWDYEATPLPQRPHSLAWEVRKSNPTPRIRTRSLSSPTVSGKSSPCFSGKSSPCSTVEDGKGTPRKNLRLGTEQQVGLKSGRVNIRDLFSKDQTKRNLDAKNAENNTKTNVKVQESHMDNDMSKNLDITKLSWNDRVELQSMDIVQDDNDQKSGAIEQAEETPQIVKHDKYAQTDLEDENLTLAEIREKMRCAAEEQKHTEESNIGQPETIVREPTAVELTIQKLDEMENAFLVTEIKGNNMVDINSKQDLPQIAETVTSHPCLSQKSDLLHSPKIVDTKKSQSSPMKYSSILNRPATAGTPIKATPVQRVVGRSSRPQSAAQKPAFNNLTSGTNSAKRAPPKIVTMTPASNRNDKNSSRSSVLVRNTSNLAKSEKCIPSNVANRLSARSKTMIDMNDKNSRLSRPSIISFSKFSKEDINSSSSTLKASNEQIGDSKTSLYDSNRSDRIPDFDRRSEPKQVTSENGSNDGWLTVKTRRRSSLHWANRFNQPTGYASLPTLSLLNGKEKDENGKVPTNKEKKMNHEKVMKNKSETSKSEKSKSLKPEIKNAKAKVNSLPTRAANKGPVTSKSAREASDVPKSSNNRQNLIKRQKSDLTGLKMTTLHREFMRSEKINKSNKINETGEPQNSTDLQNCFEDIELNKIDIKIQTNREFSKTIGELYDSLPNMTNGIRETVLSSCDEGEEKDDTESDEDQRKLLEEQENLERQIRELENTEIDVDTETDETDCEVNVDLEENINEVFTETDDFICFSNDENLTLEQKYQALLSEMSGGEREETLATLQAYVSRHPGRAQELHQKLSSPSRRRSLQETLKKYQIKQARAQEKRELLQKEKSLKIQQLLARVEDVKAAKQQLIEEKRLKMEERLQRAAENRNQHLRDIIRKAHDEEEKLKEIAFIKNLEAQNKRLDFIESCKEQEGRLQDLEQERQKKAEEKAAKEAAVERRRQELEKARQRRLEKMNETRLEREQRVGKLQEQREKQRQAIAREKARDREERLLALQVQQQQSAEELQRKILQKQKESAKRHEENIEHIRQRALELTIPNRNVDENDRAASEERDDGGDLSSTVSDVSREHSKAFKKKIKKLKLRMAQKTEEYLKELQPVPLHMKRESQVPKYLNLVIKGGGAQGLERPLGQLLRLMAKAQVSDFQCFWLMNGLGIIGDVITNGMEPNSETSKRAVVIAVQLYRNACSLCPQIARHAILANSITLLFDALLQSLQLPEEKSPQHPVELSTELMLACTVALSPVNSMKQSHPKVVERLPDVISYAVTTGLIEVLSRRCMKIRESIENYQSVVLSLLATLGLLTKFAELCPVGPTDTTRFLGAAKSTELFGTIPLLYATVVPIGECIPPRTISLAAATFNLLVSMAVLDLSTFQEVLSGESLSMKFLDVVTILLKYCGSKCTINEKSETQAVIIDLIATLGFFSANNKKNQELLTSEQCSIIIKSLTKLPQHFNVVIYPTLFTIIYDNDEAKQVVARDFNVDFLDEYSKSEIGRKNRLVSVLKPKH</sequence>
<organism evidence="4 5">
    <name type="scientific">Hermetia illucens</name>
    <name type="common">Black soldier fly</name>
    <dbReference type="NCBI Taxonomy" id="343691"/>
    <lineage>
        <taxon>Eukaryota</taxon>
        <taxon>Metazoa</taxon>
        <taxon>Ecdysozoa</taxon>
        <taxon>Arthropoda</taxon>
        <taxon>Hexapoda</taxon>
        <taxon>Insecta</taxon>
        <taxon>Pterygota</taxon>
        <taxon>Neoptera</taxon>
        <taxon>Endopterygota</taxon>
        <taxon>Diptera</taxon>
        <taxon>Brachycera</taxon>
        <taxon>Stratiomyomorpha</taxon>
        <taxon>Stratiomyidae</taxon>
        <taxon>Hermetiinae</taxon>
        <taxon>Hermetia</taxon>
    </lineage>
</organism>
<feature type="compositionally biased region" description="Basic and acidic residues" evidence="2">
    <location>
        <begin position="1222"/>
        <end position="1232"/>
    </location>
</feature>
<feature type="compositionally biased region" description="Polar residues" evidence="2">
    <location>
        <begin position="492"/>
        <end position="513"/>
    </location>
</feature>
<feature type="compositionally biased region" description="Polar residues" evidence="2">
    <location>
        <begin position="665"/>
        <end position="678"/>
    </location>
</feature>
<evidence type="ECO:0000256" key="2">
    <source>
        <dbReference type="SAM" id="MobiDB-lite"/>
    </source>
</evidence>
<feature type="compositionally biased region" description="Polar residues" evidence="2">
    <location>
        <begin position="599"/>
        <end position="619"/>
    </location>
</feature>